<dbReference type="InterPro" id="IPR013766">
    <property type="entry name" value="Thioredoxin_domain"/>
</dbReference>
<keyword evidence="5" id="KW-0732">Signal</keyword>
<keyword evidence="3" id="KW-0479">Metal-binding</keyword>
<feature type="domain" description="Thioredoxin" evidence="6">
    <location>
        <begin position="48"/>
        <end position="205"/>
    </location>
</feature>
<keyword evidence="4" id="KW-1015">Disulfide bond</keyword>
<evidence type="ECO:0000256" key="4">
    <source>
        <dbReference type="PIRSR" id="PIRSR603782-2"/>
    </source>
</evidence>
<evidence type="ECO:0000256" key="2">
    <source>
        <dbReference type="ARBA" id="ARBA00023008"/>
    </source>
</evidence>
<feature type="binding site" evidence="3">
    <location>
        <position position="88"/>
    </location>
    <ligand>
        <name>Cu cation</name>
        <dbReference type="ChEBI" id="CHEBI:23378"/>
    </ligand>
</feature>
<dbReference type="PANTHER" id="PTHR12151:SF25">
    <property type="entry name" value="LINALOOL DEHYDRATASE_ISOMERASE DOMAIN-CONTAINING PROTEIN"/>
    <property type="match status" value="1"/>
</dbReference>
<proteinExistence type="inferred from homology"/>
<dbReference type="InterPro" id="IPR036249">
    <property type="entry name" value="Thioredoxin-like_sf"/>
</dbReference>
<reference evidence="7" key="1">
    <citation type="submission" date="2021-09" db="EMBL/GenBank/DDBJ databases">
        <title>Genomic analysis of Ralstonia spp.</title>
        <authorList>
            <person name="Aburjaile F."/>
            <person name="Ariute J.C."/>
            <person name="Pais A.K.L."/>
            <person name="Albuquerque G.M.R."/>
            <person name="Silva A.M.F."/>
            <person name="Brenig B."/>
            <person name="Azevedo V."/>
            <person name="Matiuzzi M."/>
            <person name="Ramos R."/>
            <person name="Goes-Neto A."/>
            <person name="Soares S."/>
            <person name="Iseppon A.M.B."/>
            <person name="Souza E."/>
            <person name="Gama M."/>
        </authorList>
    </citation>
    <scope>NUCLEOTIDE SEQUENCE</scope>
    <source>
        <strain evidence="7">B4</strain>
    </source>
</reference>
<dbReference type="CDD" id="cd02968">
    <property type="entry name" value="SCO"/>
    <property type="match status" value="1"/>
</dbReference>
<feature type="binding site" evidence="3">
    <location>
        <position position="92"/>
    </location>
    <ligand>
        <name>Cu cation</name>
        <dbReference type="ChEBI" id="CHEBI:23378"/>
    </ligand>
</feature>
<feature type="disulfide bond" description="Redox-active" evidence="4">
    <location>
        <begin position="88"/>
        <end position="92"/>
    </location>
</feature>
<feature type="chain" id="PRO_5042199084" evidence="5">
    <location>
        <begin position="30"/>
        <end position="219"/>
    </location>
</feature>
<comment type="caution">
    <text evidence="7">The sequence shown here is derived from an EMBL/GenBank/DDBJ whole genome shotgun (WGS) entry which is preliminary data.</text>
</comment>
<protein>
    <submittedName>
        <fullName evidence="7">SCO family protein</fullName>
    </submittedName>
</protein>
<evidence type="ECO:0000259" key="6">
    <source>
        <dbReference type="PROSITE" id="PS51352"/>
    </source>
</evidence>
<evidence type="ECO:0000256" key="5">
    <source>
        <dbReference type="SAM" id="SignalP"/>
    </source>
</evidence>
<comment type="similarity">
    <text evidence="1">Belongs to the SCO1/2 family.</text>
</comment>
<evidence type="ECO:0000256" key="3">
    <source>
        <dbReference type="PIRSR" id="PIRSR603782-1"/>
    </source>
</evidence>
<evidence type="ECO:0000256" key="1">
    <source>
        <dbReference type="ARBA" id="ARBA00010996"/>
    </source>
</evidence>
<dbReference type="Gene3D" id="3.40.30.10">
    <property type="entry name" value="Glutaredoxin"/>
    <property type="match status" value="1"/>
</dbReference>
<gene>
    <name evidence="7" type="ORF">LBW55_07645</name>
</gene>
<dbReference type="RefSeq" id="WP_184849464.1">
    <property type="nucleotide sequence ID" value="NZ_JABZEH010000001.1"/>
</dbReference>
<organism evidence="7 8">
    <name type="scientific">Ralstonia solanacearum</name>
    <name type="common">Pseudomonas solanacearum</name>
    <dbReference type="NCBI Taxonomy" id="305"/>
    <lineage>
        <taxon>Bacteria</taxon>
        <taxon>Pseudomonadati</taxon>
        <taxon>Pseudomonadota</taxon>
        <taxon>Betaproteobacteria</taxon>
        <taxon>Burkholderiales</taxon>
        <taxon>Burkholderiaceae</taxon>
        <taxon>Ralstonia</taxon>
        <taxon>Ralstonia solanacearum species complex</taxon>
    </lineage>
</organism>
<keyword evidence="2 3" id="KW-0186">Copper</keyword>
<accession>A0AAE3NFT5</accession>
<evidence type="ECO:0000313" key="7">
    <source>
        <dbReference type="EMBL" id="MDB0521485.1"/>
    </source>
</evidence>
<dbReference type="PROSITE" id="PS51352">
    <property type="entry name" value="THIOREDOXIN_2"/>
    <property type="match status" value="1"/>
</dbReference>
<dbReference type="PANTHER" id="PTHR12151">
    <property type="entry name" value="ELECTRON TRANSPORT PROTIN SCO1/SENC FAMILY MEMBER"/>
    <property type="match status" value="1"/>
</dbReference>
<dbReference type="Proteomes" id="UP001143674">
    <property type="component" value="Unassembled WGS sequence"/>
</dbReference>
<dbReference type="Pfam" id="PF02630">
    <property type="entry name" value="SCO1-SenC"/>
    <property type="match status" value="1"/>
</dbReference>
<dbReference type="EMBL" id="JAIVEX010000003">
    <property type="protein sequence ID" value="MDB0521485.1"/>
    <property type="molecule type" value="Genomic_DNA"/>
</dbReference>
<dbReference type="GO" id="GO:0046872">
    <property type="term" value="F:metal ion binding"/>
    <property type="evidence" value="ECO:0007669"/>
    <property type="project" value="UniProtKB-KW"/>
</dbReference>
<dbReference type="SUPFAM" id="SSF52833">
    <property type="entry name" value="Thioredoxin-like"/>
    <property type="match status" value="1"/>
</dbReference>
<dbReference type="InterPro" id="IPR003782">
    <property type="entry name" value="SCO1/SenC"/>
</dbReference>
<dbReference type="AlphaFoldDB" id="A0AAE3NFT5"/>
<name>A0AAE3NFT5_RALSL</name>
<feature type="signal peptide" evidence="5">
    <location>
        <begin position="1"/>
        <end position="29"/>
    </location>
</feature>
<sequence length="219" mass="23844">MNAMLSFPVRCAALAVAGMIAASAACVWAHEDADPHAHHHMMRNTNVSSVAYSLPDVRLVRDDERVVSLKDELNDGRPVVLTFIYTTCTSICPVISQTLSQLQAKLGPDRDKVHLVSISIDPENDTPARLRAYAAKFGAGPEWQHYTGTLAASVAAQKAFNVFREDKMDHNPVVLLRAAPGKDWLRIDGFATADELLDSYHGLVASHADSDADAHVHAH</sequence>
<evidence type="ECO:0000313" key="8">
    <source>
        <dbReference type="Proteomes" id="UP001143674"/>
    </source>
</evidence>